<evidence type="ECO:0000313" key="8">
    <source>
        <dbReference type="Ensembl" id="ENSDCDP00010023034.1"/>
    </source>
</evidence>
<comment type="similarity">
    <text evidence="2 5">Belongs to the profilin family.</text>
</comment>
<reference evidence="8" key="1">
    <citation type="submission" date="2025-08" db="UniProtKB">
        <authorList>
            <consortium name="Ensembl"/>
        </authorList>
    </citation>
    <scope>IDENTIFICATION</scope>
</reference>
<accession>A0AAY4BPY5</accession>
<dbReference type="InterPro" id="IPR036140">
    <property type="entry name" value="PFN_sf"/>
</dbReference>
<evidence type="ECO:0000256" key="7">
    <source>
        <dbReference type="SAM" id="Phobius"/>
    </source>
</evidence>
<dbReference type="Proteomes" id="UP000694580">
    <property type="component" value="Unplaced"/>
</dbReference>
<dbReference type="GO" id="GO:0005737">
    <property type="term" value="C:cytoplasm"/>
    <property type="evidence" value="ECO:0007669"/>
    <property type="project" value="TreeGrafter"/>
</dbReference>
<evidence type="ECO:0000256" key="1">
    <source>
        <dbReference type="ARBA" id="ARBA00004245"/>
    </source>
</evidence>
<dbReference type="PRINTS" id="PR01639">
    <property type="entry name" value="PROFILINMAML"/>
</dbReference>
<evidence type="ECO:0000256" key="2">
    <source>
        <dbReference type="ARBA" id="ARBA00010058"/>
    </source>
</evidence>
<evidence type="ECO:0000256" key="3">
    <source>
        <dbReference type="ARBA" id="ARBA00022490"/>
    </source>
</evidence>
<feature type="transmembrane region" description="Helical" evidence="7">
    <location>
        <begin position="201"/>
        <end position="218"/>
    </location>
</feature>
<gene>
    <name evidence="8" type="primary">PFN1</name>
</gene>
<name>A0AAY4BPY5_9TELE</name>
<feature type="compositionally biased region" description="Basic and acidic residues" evidence="6">
    <location>
        <begin position="145"/>
        <end position="159"/>
    </location>
</feature>
<keyword evidence="4" id="KW-0206">Cytoskeleton</keyword>
<dbReference type="GO" id="GO:0032233">
    <property type="term" value="P:positive regulation of actin filament bundle assembly"/>
    <property type="evidence" value="ECO:0007669"/>
    <property type="project" value="TreeGrafter"/>
</dbReference>
<sequence>MAWQQYVTNLMSGDFVLDAAILGHEAGAESVWASNPGGTFGRITPAEIKALVANDRSAMFAGGVTLGGQKCTVLRDALNVDQQHTMDIRTKATDADPDTYSICIAKTNKGTYTLTTGASPSRTLLTVPPRLSLSSSSGKRKERHARREAQLQSLRDGRLPQESQLLDAPSDDSAHWAAPPGSGPLCPLAGGMTGAPDRRDWPGSSHFLFYFIVFFFFFF</sequence>
<evidence type="ECO:0000256" key="6">
    <source>
        <dbReference type="SAM" id="MobiDB-lite"/>
    </source>
</evidence>
<feature type="region of interest" description="Disordered" evidence="6">
    <location>
        <begin position="117"/>
        <end position="180"/>
    </location>
</feature>
<dbReference type="AlphaFoldDB" id="A0AAY4BPY5"/>
<keyword evidence="3" id="KW-0963">Cytoplasm</keyword>
<protein>
    <recommendedName>
        <fullName evidence="5">Profilin</fullName>
    </recommendedName>
</protein>
<comment type="subcellular location">
    <subcellularLocation>
        <location evidence="1">Cytoplasm</location>
        <location evidence="1">Cytoskeleton</location>
    </subcellularLocation>
</comment>
<dbReference type="GO" id="GO:0003779">
    <property type="term" value="F:actin binding"/>
    <property type="evidence" value="ECO:0007669"/>
    <property type="project" value="UniProtKB-KW"/>
</dbReference>
<dbReference type="Pfam" id="PF00235">
    <property type="entry name" value="Profilin"/>
    <property type="match status" value="1"/>
</dbReference>
<dbReference type="SUPFAM" id="SSF55770">
    <property type="entry name" value="Profilin (actin-binding protein)"/>
    <property type="match status" value="1"/>
</dbReference>
<dbReference type="GO" id="GO:0005856">
    <property type="term" value="C:cytoskeleton"/>
    <property type="evidence" value="ECO:0007669"/>
    <property type="project" value="UniProtKB-SubCell"/>
</dbReference>
<dbReference type="Gene3D" id="3.30.450.30">
    <property type="entry name" value="Dynein light chain 2a, cytoplasmic"/>
    <property type="match status" value="1"/>
</dbReference>
<organism evidence="8 9">
    <name type="scientific">Denticeps clupeoides</name>
    <name type="common">denticle herring</name>
    <dbReference type="NCBI Taxonomy" id="299321"/>
    <lineage>
        <taxon>Eukaryota</taxon>
        <taxon>Metazoa</taxon>
        <taxon>Chordata</taxon>
        <taxon>Craniata</taxon>
        <taxon>Vertebrata</taxon>
        <taxon>Euteleostomi</taxon>
        <taxon>Actinopterygii</taxon>
        <taxon>Neopterygii</taxon>
        <taxon>Teleostei</taxon>
        <taxon>Clupei</taxon>
        <taxon>Clupeiformes</taxon>
        <taxon>Denticipitoidei</taxon>
        <taxon>Denticipitidae</taxon>
        <taxon>Denticeps</taxon>
    </lineage>
</organism>
<dbReference type="PANTHER" id="PTHR13936">
    <property type="entry name" value="PROFILIN"/>
    <property type="match status" value="1"/>
</dbReference>
<dbReference type="CDD" id="cd00148">
    <property type="entry name" value="PROF"/>
    <property type="match status" value="1"/>
</dbReference>
<dbReference type="GeneTree" id="ENSGT00940000153664"/>
<keyword evidence="7" id="KW-0472">Membrane</keyword>
<keyword evidence="7" id="KW-1133">Transmembrane helix</keyword>
<dbReference type="InterPro" id="IPR005454">
    <property type="entry name" value="Profilin1/2/3_vertebrate"/>
</dbReference>
<dbReference type="PANTHER" id="PTHR13936:SF17">
    <property type="entry name" value="PROFILIN"/>
    <property type="match status" value="1"/>
</dbReference>
<proteinExistence type="inferred from homology"/>
<keyword evidence="5" id="KW-0009">Actin-binding</keyword>
<reference evidence="8" key="2">
    <citation type="submission" date="2025-09" db="UniProtKB">
        <authorList>
            <consortium name="Ensembl"/>
        </authorList>
    </citation>
    <scope>IDENTIFICATION</scope>
</reference>
<keyword evidence="7" id="KW-0812">Transmembrane</keyword>
<keyword evidence="9" id="KW-1185">Reference proteome</keyword>
<evidence type="ECO:0000256" key="5">
    <source>
        <dbReference type="RuleBase" id="RU003909"/>
    </source>
</evidence>
<dbReference type="SMART" id="SM00392">
    <property type="entry name" value="PROF"/>
    <property type="match status" value="1"/>
</dbReference>
<dbReference type="GO" id="GO:0030833">
    <property type="term" value="P:regulation of actin filament polymerization"/>
    <property type="evidence" value="ECO:0007669"/>
    <property type="project" value="TreeGrafter"/>
</dbReference>
<dbReference type="InterPro" id="IPR005455">
    <property type="entry name" value="PFN_euk"/>
</dbReference>
<evidence type="ECO:0000313" key="9">
    <source>
        <dbReference type="Proteomes" id="UP000694580"/>
    </source>
</evidence>
<dbReference type="GO" id="GO:0030036">
    <property type="term" value="P:actin cytoskeleton organization"/>
    <property type="evidence" value="ECO:0007669"/>
    <property type="project" value="InterPro"/>
</dbReference>
<evidence type="ECO:0000256" key="4">
    <source>
        <dbReference type="ARBA" id="ARBA00023212"/>
    </source>
</evidence>
<dbReference type="Ensembl" id="ENSDCDT00010027561.1">
    <property type="protein sequence ID" value="ENSDCDP00010023034.1"/>
    <property type="gene ID" value="ENSDCDG00010013660.1"/>
</dbReference>
<dbReference type="InterPro" id="IPR048278">
    <property type="entry name" value="PFN"/>
</dbReference>